<dbReference type="Gene3D" id="1.10.3470.10">
    <property type="entry name" value="ABC transporter involved in vitamin B12 uptake, BtuC"/>
    <property type="match status" value="1"/>
</dbReference>
<dbReference type="GO" id="GO:0055085">
    <property type="term" value="P:transmembrane transport"/>
    <property type="evidence" value="ECO:0007669"/>
    <property type="project" value="InterPro"/>
</dbReference>
<feature type="transmembrane region" description="Helical" evidence="7">
    <location>
        <begin position="167"/>
        <end position="200"/>
    </location>
</feature>
<keyword evidence="5 7" id="KW-0472">Membrane</keyword>
<feature type="transmembrane region" description="Helical" evidence="7">
    <location>
        <begin position="243"/>
        <end position="261"/>
    </location>
</feature>
<protein>
    <submittedName>
        <fullName evidence="8">Metal ABC transporter permease</fullName>
    </submittedName>
    <submittedName>
        <fullName evidence="9">Zinc/manganese transport system permease protein</fullName>
    </submittedName>
</protein>
<name>A0A370G9F1_GLULI</name>
<dbReference type="GO" id="GO:0010043">
    <property type="term" value="P:response to zinc ion"/>
    <property type="evidence" value="ECO:0007669"/>
    <property type="project" value="TreeGrafter"/>
</dbReference>
<dbReference type="EMBL" id="QQAW01000001">
    <property type="protein sequence ID" value="RDI40351.1"/>
    <property type="molecule type" value="Genomic_DNA"/>
</dbReference>
<dbReference type="InterPro" id="IPR001626">
    <property type="entry name" value="ABC_TroCD"/>
</dbReference>
<dbReference type="OrthoDB" id="2375762at2"/>
<dbReference type="PANTHER" id="PTHR30477:SF13">
    <property type="entry name" value="IRON TRANSPORT SYSTEM MEMBRANE PROTEIN HI_0360-RELATED"/>
    <property type="match status" value="1"/>
</dbReference>
<dbReference type="PANTHER" id="PTHR30477">
    <property type="entry name" value="ABC-TRANSPORTER METAL-BINDING PROTEIN"/>
    <property type="match status" value="1"/>
</dbReference>
<accession>A0A370G9F1</accession>
<reference evidence="8 11" key="2">
    <citation type="submission" date="2020-04" db="EMBL/GenBank/DDBJ databases">
        <title>Description of novel Gluconacetobacter.</title>
        <authorList>
            <person name="Sombolestani A."/>
        </authorList>
    </citation>
    <scope>NUCLEOTIDE SEQUENCE [LARGE SCALE GENOMIC DNA]</scope>
    <source>
        <strain evidence="8 11">LMG 1382</strain>
    </source>
</reference>
<feature type="transmembrane region" description="Helical" evidence="7">
    <location>
        <begin position="127"/>
        <end position="146"/>
    </location>
</feature>
<dbReference type="Pfam" id="PF00950">
    <property type="entry name" value="ABC-3"/>
    <property type="match status" value="1"/>
</dbReference>
<dbReference type="EMBL" id="JABEQI010000001">
    <property type="protein sequence ID" value="MBB2184927.1"/>
    <property type="molecule type" value="Genomic_DNA"/>
</dbReference>
<dbReference type="GO" id="GO:0043190">
    <property type="term" value="C:ATP-binding cassette (ABC) transporter complex"/>
    <property type="evidence" value="ECO:0007669"/>
    <property type="project" value="InterPro"/>
</dbReference>
<evidence type="ECO:0000256" key="4">
    <source>
        <dbReference type="ARBA" id="ARBA00022989"/>
    </source>
</evidence>
<evidence type="ECO:0000313" key="9">
    <source>
        <dbReference type="EMBL" id="RDI40351.1"/>
    </source>
</evidence>
<organism evidence="9 10">
    <name type="scientific">Gluconacetobacter liquefaciens</name>
    <name type="common">Acetobacter liquefaciens</name>
    <dbReference type="NCBI Taxonomy" id="89584"/>
    <lineage>
        <taxon>Bacteria</taxon>
        <taxon>Pseudomonadati</taxon>
        <taxon>Pseudomonadota</taxon>
        <taxon>Alphaproteobacteria</taxon>
        <taxon>Acetobacterales</taxon>
        <taxon>Acetobacteraceae</taxon>
        <taxon>Gluconacetobacter</taxon>
    </lineage>
</organism>
<evidence type="ECO:0000256" key="7">
    <source>
        <dbReference type="SAM" id="Phobius"/>
    </source>
</evidence>
<sequence length="271" mass="27817">MFAFEFMRHAFAATGIVAILSGLVGYFMVLRGESFAGHALSHVGFAGATGALLVGMPPFWGLMGATVLAGVAMGLGGRGTTHGRDVTIGLVLSCMLGCGLLFLHFLTTSATRATALLFGNVLGVDRAMLGWLLVLGAGCVLAMAALSRPLLFASLQPETAEARGVNLRLVSTIFLAIVAVVTAECVQITGVLLVFALMVGPAATAQRLTATPGWGIVLSVLLAIGAGWGGLALSWWTDCPASFWISALSTVAYLAAGAWRFTERGAGADAA</sequence>
<reference evidence="9 10" key="1">
    <citation type="submission" date="2018-07" db="EMBL/GenBank/DDBJ databases">
        <title>Genomic Encyclopedia of Type Strains, Phase IV (KMG-IV): sequencing the most valuable type-strain genomes for metagenomic binning, comparative biology and taxonomic classification.</title>
        <authorList>
            <person name="Goeker M."/>
        </authorList>
    </citation>
    <scope>NUCLEOTIDE SEQUENCE [LARGE SCALE GENOMIC DNA]</scope>
    <source>
        <strain evidence="9 10">DSM 5603</strain>
    </source>
</reference>
<gene>
    <name evidence="9" type="ORF">C7453_101144</name>
    <name evidence="8" type="ORF">HLH32_00720</name>
</gene>
<keyword evidence="3 6" id="KW-0812">Transmembrane</keyword>
<evidence type="ECO:0000313" key="8">
    <source>
        <dbReference type="EMBL" id="MBB2184927.1"/>
    </source>
</evidence>
<evidence type="ECO:0000256" key="1">
    <source>
        <dbReference type="ARBA" id="ARBA00004141"/>
    </source>
</evidence>
<feature type="transmembrane region" description="Helical" evidence="7">
    <location>
        <begin position="59"/>
        <end position="76"/>
    </location>
</feature>
<feature type="transmembrane region" description="Helical" evidence="7">
    <location>
        <begin position="6"/>
        <end position="28"/>
    </location>
</feature>
<evidence type="ECO:0000256" key="6">
    <source>
        <dbReference type="RuleBase" id="RU003943"/>
    </source>
</evidence>
<evidence type="ECO:0000313" key="10">
    <source>
        <dbReference type="Proteomes" id="UP000254958"/>
    </source>
</evidence>
<evidence type="ECO:0000313" key="11">
    <source>
        <dbReference type="Proteomes" id="UP000562982"/>
    </source>
</evidence>
<comment type="subcellular location">
    <subcellularLocation>
        <location evidence="6">Cell membrane</location>
        <topology evidence="6">Multi-pass membrane protein</topology>
    </subcellularLocation>
    <subcellularLocation>
        <location evidence="1">Membrane</location>
        <topology evidence="1">Multi-pass membrane protein</topology>
    </subcellularLocation>
</comment>
<comment type="caution">
    <text evidence="9">The sequence shown here is derived from an EMBL/GenBank/DDBJ whole genome shotgun (WGS) entry which is preliminary data.</text>
</comment>
<dbReference type="RefSeq" id="WP_114725131.1">
    <property type="nucleotide sequence ID" value="NZ_BJMI01000045.1"/>
</dbReference>
<keyword evidence="4 7" id="KW-1133">Transmembrane helix</keyword>
<dbReference type="Proteomes" id="UP000254958">
    <property type="component" value="Unassembled WGS sequence"/>
</dbReference>
<feature type="transmembrane region" description="Helical" evidence="7">
    <location>
        <begin position="88"/>
        <end position="107"/>
    </location>
</feature>
<evidence type="ECO:0000256" key="5">
    <source>
        <dbReference type="ARBA" id="ARBA00023136"/>
    </source>
</evidence>
<keyword evidence="6" id="KW-0813">Transport</keyword>
<dbReference type="Proteomes" id="UP000562982">
    <property type="component" value="Unassembled WGS sequence"/>
</dbReference>
<dbReference type="AlphaFoldDB" id="A0A370G9F1"/>
<evidence type="ECO:0000256" key="2">
    <source>
        <dbReference type="ARBA" id="ARBA00008034"/>
    </source>
</evidence>
<dbReference type="InterPro" id="IPR037294">
    <property type="entry name" value="ABC_BtuC-like"/>
</dbReference>
<evidence type="ECO:0000256" key="3">
    <source>
        <dbReference type="ARBA" id="ARBA00022692"/>
    </source>
</evidence>
<comment type="similarity">
    <text evidence="2 6">Belongs to the ABC-3 integral membrane protein family.</text>
</comment>
<feature type="transmembrane region" description="Helical" evidence="7">
    <location>
        <begin position="212"/>
        <end position="236"/>
    </location>
</feature>
<dbReference type="SUPFAM" id="SSF81345">
    <property type="entry name" value="ABC transporter involved in vitamin B12 uptake, BtuC"/>
    <property type="match status" value="1"/>
</dbReference>
<proteinExistence type="inferred from homology"/>
<keyword evidence="10" id="KW-1185">Reference proteome</keyword>